<evidence type="ECO:0000256" key="7">
    <source>
        <dbReference type="HAMAP-Rule" id="MF_01337"/>
    </source>
</evidence>
<dbReference type="FunFam" id="3.30.420.100:FF:000001">
    <property type="entry name" value="50S ribosomal protein L18"/>
    <property type="match status" value="1"/>
</dbReference>
<dbReference type="EMBL" id="WTUZ01000018">
    <property type="protein sequence ID" value="MZQ83357.1"/>
    <property type="molecule type" value="Genomic_DNA"/>
</dbReference>
<dbReference type="CDD" id="cd00432">
    <property type="entry name" value="Ribosomal_L18_L5e"/>
    <property type="match status" value="1"/>
</dbReference>
<comment type="subunit">
    <text evidence="7">Part of the 50S ribosomal subunit; part of the 5S rRNA/L5/L18/L25 subcomplex. Contacts the 5S and 23S rRNAs.</text>
</comment>
<evidence type="ECO:0000256" key="4">
    <source>
        <dbReference type="ARBA" id="ARBA00022980"/>
    </source>
</evidence>
<comment type="similarity">
    <text evidence="1 7">Belongs to the universal ribosomal protein uL18 family.</text>
</comment>
<accession>A0A6L8UZE7</accession>
<reference evidence="8 9" key="1">
    <citation type="submission" date="2019-12" db="EMBL/GenBank/DDBJ databases">
        <title>Paenibacillus sp. nov. sp. isolated from soil.</title>
        <authorList>
            <person name="Kim J."/>
            <person name="Jeong S.E."/>
            <person name="Jung H.S."/>
            <person name="Jeon C.O."/>
        </authorList>
    </citation>
    <scope>NUCLEOTIDE SEQUENCE [LARGE SCALE GENOMIC DNA]</scope>
    <source>
        <strain evidence="8 9">5J-6</strain>
    </source>
</reference>
<evidence type="ECO:0000256" key="1">
    <source>
        <dbReference type="ARBA" id="ARBA00007116"/>
    </source>
</evidence>
<dbReference type="PANTHER" id="PTHR12899:SF3">
    <property type="entry name" value="LARGE RIBOSOMAL SUBUNIT PROTEIN UL18M"/>
    <property type="match status" value="1"/>
</dbReference>
<evidence type="ECO:0000313" key="9">
    <source>
        <dbReference type="Proteomes" id="UP000481087"/>
    </source>
</evidence>
<evidence type="ECO:0000256" key="5">
    <source>
        <dbReference type="ARBA" id="ARBA00023274"/>
    </source>
</evidence>
<protein>
    <recommendedName>
        <fullName evidence="6 7">Large ribosomal subunit protein uL18</fullName>
    </recommendedName>
</protein>
<dbReference type="SUPFAM" id="SSF53137">
    <property type="entry name" value="Translational machinery components"/>
    <property type="match status" value="1"/>
</dbReference>
<keyword evidence="5 7" id="KW-0687">Ribonucleoprotein</keyword>
<dbReference type="InterPro" id="IPR004389">
    <property type="entry name" value="Ribosomal_uL18_bac-type"/>
</dbReference>
<dbReference type="Gene3D" id="3.30.420.100">
    <property type="match status" value="1"/>
</dbReference>
<organism evidence="8 9">
    <name type="scientific">Paenibacillus silvestris</name>
    <dbReference type="NCBI Taxonomy" id="2606219"/>
    <lineage>
        <taxon>Bacteria</taxon>
        <taxon>Bacillati</taxon>
        <taxon>Bacillota</taxon>
        <taxon>Bacilli</taxon>
        <taxon>Bacillales</taxon>
        <taxon>Paenibacillaceae</taxon>
        <taxon>Paenibacillus</taxon>
    </lineage>
</organism>
<proteinExistence type="inferred from homology"/>
<evidence type="ECO:0000256" key="2">
    <source>
        <dbReference type="ARBA" id="ARBA00022730"/>
    </source>
</evidence>
<keyword evidence="2 7" id="KW-0699">rRNA-binding</keyword>
<dbReference type="GO" id="GO:0022625">
    <property type="term" value="C:cytosolic large ribosomal subunit"/>
    <property type="evidence" value="ECO:0007669"/>
    <property type="project" value="TreeGrafter"/>
</dbReference>
<dbReference type="AlphaFoldDB" id="A0A6L8UZE7"/>
<dbReference type="InterPro" id="IPR057268">
    <property type="entry name" value="Ribosomal_L18"/>
</dbReference>
<sequence length="122" mass="13526">MITKSDKNKARLKRHLRVRKKIEGTTVRPRLNIFRSSKHMYAQLIDDTTGVTIVAASTQDKDLKSDIGNGGNVEAARKVGALIAQRAKEKGFNQVVFDRGGYLYHGRVQALADAAREAGLEF</sequence>
<gene>
    <name evidence="7 8" type="primary">rplR</name>
    <name evidence="8" type="ORF">GQF01_14675</name>
</gene>
<dbReference type="HAMAP" id="MF_01337_B">
    <property type="entry name" value="Ribosomal_uL18_B"/>
    <property type="match status" value="1"/>
</dbReference>
<dbReference type="GO" id="GO:0006412">
    <property type="term" value="P:translation"/>
    <property type="evidence" value="ECO:0007669"/>
    <property type="project" value="UniProtKB-UniRule"/>
</dbReference>
<comment type="caution">
    <text evidence="8">The sequence shown here is derived from an EMBL/GenBank/DDBJ whole genome shotgun (WGS) entry which is preliminary data.</text>
</comment>
<evidence type="ECO:0000256" key="6">
    <source>
        <dbReference type="ARBA" id="ARBA00035197"/>
    </source>
</evidence>
<evidence type="ECO:0000256" key="3">
    <source>
        <dbReference type="ARBA" id="ARBA00022884"/>
    </source>
</evidence>
<name>A0A6L8UZE7_9BACL</name>
<keyword evidence="3 7" id="KW-0694">RNA-binding</keyword>
<evidence type="ECO:0000313" key="8">
    <source>
        <dbReference type="EMBL" id="MZQ83357.1"/>
    </source>
</evidence>
<dbReference type="Pfam" id="PF00861">
    <property type="entry name" value="Ribosomal_L18p"/>
    <property type="match status" value="1"/>
</dbReference>
<dbReference type="PANTHER" id="PTHR12899">
    <property type="entry name" value="39S RIBOSOMAL PROTEIN L18, MITOCHONDRIAL"/>
    <property type="match status" value="1"/>
</dbReference>
<dbReference type="GO" id="GO:0003735">
    <property type="term" value="F:structural constituent of ribosome"/>
    <property type="evidence" value="ECO:0007669"/>
    <property type="project" value="InterPro"/>
</dbReference>
<dbReference type="GO" id="GO:0008097">
    <property type="term" value="F:5S rRNA binding"/>
    <property type="evidence" value="ECO:0007669"/>
    <property type="project" value="TreeGrafter"/>
</dbReference>
<keyword evidence="4 7" id="KW-0689">Ribosomal protein</keyword>
<keyword evidence="9" id="KW-1185">Reference proteome</keyword>
<dbReference type="Proteomes" id="UP000481087">
    <property type="component" value="Unassembled WGS sequence"/>
</dbReference>
<dbReference type="RefSeq" id="WP_145669503.1">
    <property type="nucleotide sequence ID" value="NZ_WTUZ01000018.1"/>
</dbReference>
<dbReference type="NCBIfam" id="TIGR00060">
    <property type="entry name" value="L18_bact"/>
    <property type="match status" value="1"/>
</dbReference>
<dbReference type="InterPro" id="IPR005484">
    <property type="entry name" value="Ribosomal_uL18_bac/plant/anim"/>
</dbReference>
<comment type="function">
    <text evidence="7">This is one of the proteins that bind and probably mediate the attachment of the 5S RNA into the large ribosomal subunit, where it forms part of the central protuberance.</text>
</comment>